<evidence type="ECO:0000256" key="5">
    <source>
        <dbReference type="ARBA" id="ARBA00023163"/>
    </source>
</evidence>
<dbReference type="InterPro" id="IPR051677">
    <property type="entry name" value="AfsR-DnrI-RedD_regulator"/>
</dbReference>
<dbReference type="SUPFAM" id="SSF52540">
    <property type="entry name" value="P-loop containing nucleoside triphosphate hydrolases"/>
    <property type="match status" value="1"/>
</dbReference>
<dbReference type="InterPro" id="IPR002182">
    <property type="entry name" value="NB-ARC"/>
</dbReference>
<dbReference type="InterPro" id="IPR036388">
    <property type="entry name" value="WH-like_DNA-bd_sf"/>
</dbReference>
<dbReference type="SMART" id="SM00028">
    <property type="entry name" value="TPR"/>
    <property type="match status" value="4"/>
</dbReference>
<evidence type="ECO:0000256" key="7">
    <source>
        <dbReference type="SAM" id="MobiDB-lite"/>
    </source>
</evidence>
<dbReference type="Pfam" id="PF00931">
    <property type="entry name" value="NB-ARC"/>
    <property type="match status" value="1"/>
</dbReference>
<keyword evidence="5" id="KW-0804">Transcription</keyword>
<dbReference type="InterPro" id="IPR011990">
    <property type="entry name" value="TPR-like_helical_dom_sf"/>
</dbReference>
<feature type="region of interest" description="Disordered" evidence="7">
    <location>
        <begin position="247"/>
        <end position="370"/>
    </location>
</feature>
<keyword evidence="4 6" id="KW-0238">DNA-binding</keyword>
<dbReference type="SMART" id="SM01043">
    <property type="entry name" value="BTAD"/>
    <property type="match status" value="1"/>
</dbReference>
<accession>A0ABV7SDU0</accession>
<keyword evidence="2" id="KW-0902">Two-component regulatory system</keyword>
<dbReference type="InterPro" id="IPR016032">
    <property type="entry name" value="Sig_transdc_resp-reg_C-effctor"/>
</dbReference>
<dbReference type="Pfam" id="PF13374">
    <property type="entry name" value="TPR_10"/>
    <property type="match status" value="1"/>
</dbReference>
<evidence type="ECO:0000313" key="9">
    <source>
        <dbReference type="EMBL" id="MFC3573822.1"/>
    </source>
</evidence>
<dbReference type="Proteomes" id="UP001595701">
    <property type="component" value="Unassembled WGS sequence"/>
</dbReference>
<dbReference type="InterPro" id="IPR005158">
    <property type="entry name" value="BTAD"/>
</dbReference>
<feature type="compositionally biased region" description="Low complexity" evidence="7">
    <location>
        <begin position="264"/>
        <end position="275"/>
    </location>
</feature>
<evidence type="ECO:0000313" key="10">
    <source>
        <dbReference type="Proteomes" id="UP001595701"/>
    </source>
</evidence>
<dbReference type="PANTHER" id="PTHR35807:SF1">
    <property type="entry name" value="TRANSCRIPTIONAL REGULATOR REDD"/>
    <property type="match status" value="1"/>
</dbReference>
<organism evidence="9 10">
    <name type="scientific">Streptomyces yaanensis</name>
    <dbReference type="NCBI Taxonomy" id="1142239"/>
    <lineage>
        <taxon>Bacteria</taxon>
        <taxon>Bacillati</taxon>
        <taxon>Actinomycetota</taxon>
        <taxon>Actinomycetes</taxon>
        <taxon>Kitasatosporales</taxon>
        <taxon>Streptomycetaceae</taxon>
        <taxon>Streptomyces</taxon>
    </lineage>
</organism>
<name>A0ABV7SDU0_9ACTN</name>
<evidence type="ECO:0000256" key="3">
    <source>
        <dbReference type="ARBA" id="ARBA00023015"/>
    </source>
</evidence>
<comment type="caution">
    <text evidence="9">The sequence shown here is derived from an EMBL/GenBank/DDBJ whole genome shotgun (WGS) entry which is preliminary data.</text>
</comment>
<dbReference type="Pfam" id="PF00486">
    <property type="entry name" value="Trans_reg_C"/>
    <property type="match status" value="1"/>
</dbReference>
<proteinExistence type="inferred from homology"/>
<keyword evidence="10" id="KW-1185">Reference proteome</keyword>
<evidence type="ECO:0000256" key="6">
    <source>
        <dbReference type="PROSITE-ProRule" id="PRU01091"/>
    </source>
</evidence>
<evidence type="ECO:0000256" key="2">
    <source>
        <dbReference type="ARBA" id="ARBA00023012"/>
    </source>
</evidence>
<dbReference type="Pfam" id="PF13424">
    <property type="entry name" value="TPR_12"/>
    <property type="match status" value="1"/>
</dbReference>
<dbReference type="PROSITE" id="PS51755">
    <property type="entry name" value="OMPR_PHOB"/>
    <property type="match status" value="1"/>
</dbReference>
<evidence type="ECO:0000256" key="4">
    <source>
        <dbReference type="ARBA" id="ARBA00023125"/>
    </source>
</evidence>
<dbReference type="InterPro" id="IPR019734">
    <property type="entry name" value="TPR_rpt"/>
</dbReference>
<dbReference type="Gene3D" id="1.25.40.10">
    <property type="entry name" value="Tetratricopeptide repeat domain"/>
    <property type="match status" value="2"/>
</dbReference>
<feature type="DNA-binding region" description="OmpR/PhoB-type" evidence="6">
    <location>
        <begin position="1"/>
        <end position="97"/>
    </location>
</feature>
<dbReference type="Pfam" id="PF03704">
    <property type="entry name" value="BTAD"/>
    <property type="match status" value="1"/>
</dbReference>
<dbReference type="SMART" id="SM00862">
    <property type="entry name" value="Trans_reg_C"/>
    <property type="match status" value="1"/>
</dbReference>
<keyword evidence="3" id="KW-0805">Transcription regulation</keyword>
<dbReference type="InterPro" id="IPR001867">
    <property type="entry name" value="OmpR/PhoB-type_DNA-bd"/>
</dbReference>
<feature type="compositionally biased region" description="Gly residues" evidence="7">
    <location>
        <begin position="320"/>
        <end position="332"/>
    </location>
</feature>
<evidence type="ECO:0000256" key="1">
    <source>
        <dbReference type="ARBA" id="ARBA00005820"/>
    </source>
</evidence>
<dbReference type="SUPFAM" id="SSF46894">
    <property type="entry name" value="C-terminal effector domain of the bipartite response regulators"/>
    <property type="match status" value="1"/>
</dbReference>
<dbReference type="PRINTS" id="PR00364">
    <property type="entry name" value="DISEASERSIST"/>
</dbReference>
<feature type="compositionally biased region" description="Pro residues" evidence="7">
    <location>
        <begin position="347"/>
        <end position="368"/>
    </location>
</feature>
<dbReference type="CDD" id="cd15831">
    <property type="entry name" value="BTAD"/>
    <property type="match status" value="1"/>
</dbReference>
<gene>
    <name evidence="9" type="ORF">ACFOZ0_11170</name>
</gene>
<protein>
    <submittedName>
        <fullName evidence="9">BTAD domain-containing putative transcriptional regulator</fullName>
    </submittedName>
</protein>
<dbReference type="EMBL" id="JBHRWR010000008">
    <property type="protein sequence ID" value="MFC3573822.1"/>
    <property type="molecule type" value="Genomic_DNA"/>
</dbReference>
<feature type="domain" description="OmpR/PhoB-type" evidence="8">
    <location>
        <begin position="1"/>
        <end position="97"/>
    </location>
</feature>
<comment type="similarity">
    <text evidence="1">Belongs to the AfsR/DnrI/RedD regulatory family.</text>
</comment>
<dbReference type="PANTHER" id="PTHR35807">
    <property type="entry name" value="TRANSCRIPTIONAL REGULATOR REDD-RELATED"/>
    <property type="match status" value="1"/>
</dbReference>
<dbReference type="Gene3D" id="3.40.50.300">
    <property type="entry name" value="P-loop containing nucleotide triphosphate hydrolases"/>
    <property type="match status" value="1"/>
</dbReference>
<feature type="compositionally biased region" description="Low complexity" evidence="7">
    <location>
        <begin position="309"/>
        <end position="319"/>
    </location>
</feature>
<dbReference type="InterPro" id="IPR027417">
    <property type="entry name" value="P-loop_NTPase"/>
</dbReference>
<dbReference type="Gene3D" id="1.10.10.10">
    <property type="entry name" value="Winged helix-like DNA-binding domain superfamily/Winged helix DNA-binding domain"/>
    <property type="match status" value="1"/>
</dbReference>
<reference evidence="10" key="1">
    <citation type="journal article" date="2019" name="Int. J. Syst. Evol. Microbiol.">
        <title>The Global Catalogue of Microorganisms (GCM) 10K type strain sequencing project: providing services to taxonomists for standard genome sequencing and annotation.</title>
        <authorList>
            <consortium name="The Broad Institute Genomics Platform"/>
            <consortium name="The Broad Institute Genome Sequencing Center for Infectious Disease"/>
            <person name="Wu L."/>
            <person name="Ma J."/>
        </authorList>
    </citation>
    <scope>NUCLEOTIDE SEQUENCE [LARGE SCALE GENOMIC DNA]</scope>
    <source>
        <strain evidence="10">CGMCC 4.7035</strain>
    </source>
</reference>
<sequence>MRYGLRFGLLGPPVVYDADGGIRSIGSGKMRALLAALLLEPGRVVPIDTLKEALWGGAPPASAQASLQNHVTRLRRLLGDDGSERLRAVPPGYLLRVGGGELDVRVFEEHVGAARAAHAGRDWERTVREVSAALALWRGTPLSGLPPEIGGHALVQRLEEARLLVLEWRYDAELNLGDARLAGLAPELAALVAEHPLREGFHRLLMLVLHRTDRPAEALAVHRDLRERLVEELGVEPGAAVRKAHLEILRDEPGGHGGGRRSGRGSADIARAAATDSRRTDSGHPYPTDSDHPYPGHTGTESEPDTDTETSVGTDTDNGSGTGTDNGSGTGTGADTDSASTQEEPGAPLPTSPVAPPVPRPAQLPWPPAHFTGRDAVREELLRVLDTERDAPAVAVLSGMAGVGKSALALHVAHGLRERFPDGQLYVNLHGATPGMTPLTPEQALASLLRDLGAEPRRIPERPDAAAALLRSLLAPTRTLMVLDDAAHAAQVRPLLPGGPGCAVIVTSRSPLTALDGAHRVPLAPLSGEDSAALLRAVSGRDGLDAAHPLVELAGRLPLALRIVAARLAARRALTPDVLAGQLTATESRLHHLEYDDLSVRRSLAVAHDALRASDREADRDAARALGRIGALDLPCYGAPLLARLLGTDERRAEAALDRLVDVALLEETAYGRYAPHDLVRDFAHETAASDESAEPDRIADRALRWYTAMAVRAYKAIVEPGADRADRLRVTPSQPGTHATDVAAVPAFGSAQAAVDWIVLELENMVALVERHADYSAHVPLLARMVASPLQRRGRLAESEVLVRAALRGARRLADAPAEGYALLDLAGLHFMKGHGNEALELLDGALEIWRRLGYVSCLCRGLNNRGLLLEVLGRFEESGEALRQCLEYTRVLNDPGQEAITYSNLGNLYEHTDPRAAIGHHRRSLEIGERIGDVVVRHSAHCNIGFAHLTLGEPDAAVPHFEESLRVLGGHGHWQGESQTRLGLVRALRECGEAGRAAHECDVLLTLATRHGDRYAEGLARHQRGLLHRAEGDAEEAGRQWESALAALDGTDSPVLGELKELLVGE</sequence>
<dbReference type="RefSeq" id="WP_310763280.1">
    <property type="nucleotide sequence ID" value="NZ_JBHRWR010000008.1"/>
</dbReference>
<evidence type="ECO:0000259" key="8">
    <source>
        <dbReference type="PROSITE" id="PS51755"/>
    </source>
</evidence>
<dbReference type="SUPFAM" id="SSF48452">
    <property type="entry name" value="TPR-like"/>
    <property type="match status" value="3"/>
</dbReference>